<keyword evidence="2" id="KW-1185">Reference proteome</keyword>
<name>A0AAV4XH51_CAEEX</name>
<accession>A0AAV4XH51</accession>
<dbReference type="AlphaFoldDB" id="A0AAV4XH51"/>
<proteinExistence type="predicted"/>
<dbReference type="Proteomes" id="UP001054945">
    <property type="component" value="Unassembled WGS sequence"/>
</dbReference>
<evidence type="ECO:0000313" key="1">
    <source>
        <dbReference type="EMBL" id="GIY93758.1"/>
    </source>
</evidence>
<organism evidence="1 2">
    <name type="scientific">Caerostris extrusa</name>
    <name type="common">Bark spider</name>
    <name type="synonym">Caerostris bankana</name>
    <dbReference type="NCBI Taxonomy" id="172846"/>
    <lineage>
        <taxon>Eukaryota</taxon>
        <taxon>Metazoa</taxon>
        <taxon>Ecdysozoa</taxon>
        <taxon>Arthropoda</taxon>
        <taxon>Chelicerata</taxon>
        <taxon>Arachnida</taxon>
        <taxon>Araneae</taxon>
        <taxon>Araneomorphae</taxon>
        <taxon>Entelegynae</taxon>
        <taxon>Araneoidea</taxon>
        <taxon>Araneidae</taxon>
        <taxon>Caerostris</taxon>
    </lineage>
</organism>
<comment type="caution">
    <text evidence="1">The sequence shown here is derived from an EMBL/GenBank/DDBJ whole genome shotgun (WGS) entry which is preliminary data.</text>
</comment>
<reference evidence="1 2" key="1">
    <citation type="submission" date="2021-06" db="EMBL/GenBank/DDBJ databases">
        <title>Caerostris extrusa draft genome.</title>
        <authorList>
            <person name="Kono N."/>
            <person name="Arakawa K."/>
        </authorList>
    </citation>
    <scope>NUCLEOTIDE SEQUENCE [LARGE SCALE GENOMIC DNA]</scope>
</reference>
<gene>
    <name evidence="1" type="ORF">CEXT_423991</name>
</gene>
<evidence type="ECO:0000313" key="2">
    <source>
        <dbReference type="Proteomes" id="UP001054945"/>
    </source>
</evidence>
<protein>
    <submittedName>
        <fullName evidence="1">Uncharacterized protein</fullName>
    </submittedName>
</protein>
<sequence length="78" mass="9073">MDHHSKLLWNGKKFLAGEQYPDQQIYIPHKQYEFFFELRDSSSVDLVSFFGWTLDSREFSKKTSGISNKELLGDAGLL</sequence>
<dbReference type="EMBL" id="BPLR01017701">
    <property type="protein sequence ID" value="GIY93758.1"/>
    <property type="molecule type" value="Genomic_DNA"/>
</dbReference>